<sequence>MKTKLIVVKAILLLFFISGNGQNEKSNKAAKAYKTEVFVISTIHKAHTINPNYTYDSLFTFINKYNPDIIGVEIRPEDIDSSLEYLKSNYPYEMYTCITQFPSKKVLGIDWLGNDLVGKPIPQDYWKEKSTIKKLQHKLNADTVMRRKLSVTEIIQEEKNHLALNSSLREMNDGRYDLINSIYYKQLELLLKDTEYQPLTDFYKKRDEMILQNCVEIIKGNKGKKIIFLVGADHRDFILKKISEVYEGNLIELTAI</sequence>
<dbReference type="Pfam" id="PF18950">
    <property type="entry name" value="DUF5694"/>
    <property type="match status" value="1"/>
</dbReference>
<protein>
    <recommendedName>
        <fullName evidence="4">TraB/GumN family protein</fullName>
    </recommendedName>
</protein>
<keyword evidence="3" id="KW-1185">Reference proteome</keyword>
<name>A0A410G0R8_9FLAO</name>
<feature type="chain" id="PRO_5019376597" description="TraB/GumN family protein" evidence="1">
    <location>
        <begin position="21"/>
        <end position="256"/>
    </location>
</feature>
<evidence type="ECO:0000313" key="2">
    <source>
        <dbReference type="EMBL" id="QAA80868.1"/>
    </source>
</evidence>
<dbReference type="AlphaFoldDB" id="A0A410G0R8"/>
<proteinExistence type="predicted"/>
<evidence type="ECO:0000256" key="1">
    <source>
        <dbReference type="SAM" id="SignalP"/>
    </source>
</evidence>
<feature type="signal peptide" evidence="1">
    <location>
        <begin position="1"/>
        <end position="20"/>
    </location>
</feature>
<accession>A0A410G0R8</accession>
<dbReference type="Proteomes" id="UP000285517">
    <property type="component" value="Chromosome"/>
</dbReference>
<dbReference type="KEGG" id="aev:EI546_03595"/>
<dbReference type="InterPro" id="IPR043749">
    <property type="entry name" value="DUF5694"/>
</dbReference>
<dbReference type="OrthoDB" id="7403447at2"/>
<keyword evidence="1" id="KW-0732">Signal</keyword>
<dbReference type="RefSeq" id="WP_128249261.1">
    <property type="nucleotide sequence ID" value="NZ_CP034951.1"/>
</dbReference>
<organism evidence="2 3">
    <name type="scientific">Aequorivita ciconiae</name>
    <dbReference type="NCBI Taxonomy" id="2494375"/>
    <lineage>
        <taxon>Bacteria</taxon>
        <taxon>Pseudomonadati</taxon>
        <taxon>Bacteroidota</taxon>
        <taxon>Flavobacteriia</taxon>
        <taxon>Flavobacteriales</taxon>
        <taxon>Flavobacteriaceae</taxon>
        <taxon>Aequorivita</taxon>
    </lineage>
</organism>
<gene>
    <name evidence="2" type="ORF">EI546_03595</name>
</gene>
<evidence type="ECO:0000313" key="3">
    <source>
        <dbReference type="Proteomes" id="UP000285517"/>
    </source>
</evidence>
<dbReference type="EMBL" id="CP034951">
    <property type="protein sequence ID" value="QAA80868.1"/>
    <property type="molecule type" value="Genomic_DNA"/>
</dbReference>
<reference evidence="2 3" key="1">
    <citation type="submission" date="2019-01" db="EMBL/GenBank/DDBJ databases">
        <title>Complete genome sequencing of Aequorivita sp. H23M31.</title>
        <authorList>
            <person name="Bae J.-W."/>
        </authorList>
    </citation>
    <scope>NUCLEOTIDE SEQUENCE [LARGE SCALE GENOMIC DNA]</scope>
    <source>
        <strain evidence="2 3">H23M31</strain>
    </source>
</reference>
<evidence type="ECO:0008006" key="4">
    <source>
        <dbReference type="Google" id="ProtNLM"/>
    </source>
</evidence>